<comment type="caution">
    <text evidence="1">The sequence shown here is derived from an EMBL/GenBank/DDBJ whole genome shotgun (WGS) entry which is preliminary data.</text>
</comment>
<sequence>MRSRCVDTDEMKDGITEGCGVDSLAKKQWRQPFLTRSPAKVGACVTLMWCDGYCKIWVGRVATAEIDNASRRCCDLPGVADEGWSAVGWERHWTIVLLGSNNREEWSYVEEQCWRCGCRGGSSDGGNQMQVPTKGCGGR</sequence>
<reference evidence="1 2" key="1">
    <citation type="journal article" date="2014" name="Agronomy (Basel)">
        <title>A Draft Genome Sequence for Ensete ventricosum, the Drought-Tolerant Tree Against Hunger.</title>
        <authorList>
            <person name="Harrison J."/>
            <person name="Moore K.A."/>
            <person name="Paszkiewicz K."/>
            <person name="Jones T."/>
            <person name="Grant M."/>
            <person name="Ambacheew D."/>
            <person name="Muzemil S."/>
            <person name="Studholme D.J."/>
        </authorList>
    </citation>
    <scope>NUCLEOTIDE SEQUENCE [LARGE SCALE GENOMIC DNA]</scope>
</reference>
<dbReference type="EMBL" id="AMZH03011630">
    <property type="protein sequence ID" value="RRT52513.1"/>
    <property type="molecule type" value="Genomic_DNA"/>
</dbReference>
<name>A0A426YLA4_ENSVE</name>
<protein>
    <submittedName>
        <fullName evidence="1">Uncharacterized protein</fullName>
    </submittedName>
</protein>
<dbReference type="AlphaFoldDB" id="A0A426YLA4"/>
<evidence type="ECO:0000313" key="2">
    <source>
        <dbReference type="Proteomes" id="UP000287651"/>
    </source>
</evidence>
<organism evidence="1 2">
    <name type="scientific">Ensete ventricosum</name>
    <name type="common">Abyssinian banana</name>
    <name type="synonym">Musa ensete</name>
    <dbReference type="NCBI Taxonomy" id="4639"/>
    <lineage>
        <taxon>Eukaryota</taxon>
        <taxon>Viridiplantae</taxon>
        <taxon>Streptophyta</taxon>
        <taxon>Embryophyta</taxon>
        <taxon>Tracheophyta</taxon>
        <taxon>Spermatophyta</taxon>
        <taxon>Magnoliopsida</taxon>
        <taxon>Liliopsida</taxon>
        <taxon>Zingiberales</taxon>
        <taxon>Musaceae</taxon>
        <taxon>Ensete</taxon>
    </lineage>
</organism>
<proteinExistence type="predicted"/>
<dbReference type="Proteomes" id="UP000287651">
    <property type="component" value="Unassembled WGS sequence"/>
</dbReference>
<gene>
    <name evidence="1" type="ORF">B296_00006377</name>
</gene>
<evidence type="ECO:0000313" key="1">
    <source>
        <dbReference type="EMBL" id="RRT52513.1"/>
    </source>
</evidence>
<accession>A0A426YLA4</accession>